<feature type="transmembrane region" description="Helical" evidence="6">
    <location>
        <begin position="369"/>
        <end position="393"/>
    </location>
</feature>
<keyword evidence="2" id="KW-0813">Transport</keyword>
<feature type="domain" description="Amino acid transporter transmembrane" evidence="7">
    <location>
        <begin position="41"/>
        <end position="410"/>
    </location>
</feature>
<feature type="transmembrane region" description="Helical" evidence="6">
    <location>
        <begin position="422"/>
        <end position="441"/>
    </location>
</feature>
<sequence>MEAATKDVANPSGETADFEVHPMILDSDPPSKAGSSLTGLGWMVTGFFVVADLVGAGVVAMPVAFLDTGLVGGIIFMVVICFIYAVTGHQLGENWLIMQERWPIYRQHCRTPYPEMAIRSMGEFWRIVAYVNCYLTMFGMAVVYVLIPARTIWNFAEEFGSTIPYCYFILMLAAFILPFTYLRSPADFWWVIVIAMLLTYISVIAAYIGIGMDAPVCLQHVRQTEPTFLSILLKLGIFLFAFNGHNVFPTIQHDMREPRDFTKAIVVGFIICSLLYMPFSIFAYVVYGNSMRDSVVDSLQIRWTRFTSDISIGLHCILVLILTINPINQQFENIFHVSQSFGWHRVIIRTVIMLAVTFVAVTIPDFTPVMNVFGSTTIPISCVVLPTLFNLWLNASRYDKEKGDWTIPSTMEVVKRTPLWKLIYSIVVLVVVIIGGVIGTVEGIRNFASVNFSAPCYVRPFLSESYDVYKGSQINCCGAYRNITAHSYITDECKS</sequence>
<evidence type="ECO:0000256" key="3">
    <source>
        <dbReference type="ARBA" id="ARBA00022692"/>
    </source>
</evidence>
<evidence type="ECO:0000256" key="2">
    <source>
        <dbReference type="ARBA" id="ARBA00022448"/>
    </source>
</evidence>
<evidence type="ECO:0000256" key="5">
    <source>
        <dbReference type="ARBA" id="ARBA00023136"/>
    </source>
</evidence>
<feature type="transmembrane region" description="Helical" evidence="6">
    <location>
        <begin position="127"/>
        <end position="147"/>
    </location>
</feature>
<dbReference type="Pfam" id="PF01490">
    <property type="entry name" value="Aa_trans"/>
    <property type="match status" value="1"/>
</dbReference>
<keyword evidence="3 6" id="KW-0812">Transmembrane</keyword>
<evidence type="ECO:0000256" key="1">
    <source>
        <dbReference type="ARBA" id="ARBA00004370"/>
    </source>
</evidence>
<evidence type="ECO:0000259" key="7">
    <source>
        <dbReference type="Pfam" id="PF01490"/>
    </source>
</evidence>
<organism evidence="8 9">
    <name type="scientific">Gnathostoma spinigerum</name>
    <dbReference type="NCBI Taxonomy" id="75299"/>
    <lineage>
        <taxon>Eukaryota</taxon>
        <taxon>Metazoa</taxon>
        <taxon>Ecdysozoa</taxon>
        <taxon>Nematoda</taxon>
        <taxon>Chromadorea</taxon>
        <taxon>Rhabditida</taxon>
        <taxon>Spirurina</taxon>
        <taxon>Gnathostomatomorpha</taxon>
        <taxon>Gnathostomatoidea</taxon>
        <taxon>Gnathostomatidae</taxon>
        <taxon>Gnathostoma</taxon>
    </lineage>
</organism>
<feature type="transmembrane region" description="Helical" evidence="6">
    <location>
        <begin position="40"/>
        <end position="64"/>
    </location>
</feature>
<dbReference type="PANTHER" id="PTHR48017">
    <property type="entry name" value="OS05G0424000 PROTEIN-RELATED"/>
    <property type="match status" value="1"/>
</dbReference>
<keyword evidence="4 6" id="KW-1133">Transmembrane helix</keyword>
<comment type="subcellular location">
    <subcellularLocation>
        <location evidence="1">Membrane</location>
    </subcellularLocation>
</comment>
<dbReference type="InterPro" id="IPR013057">
    <property type="entry name" value="AA_transpt_TM"/>
</dbReference>
<reference evidence="8 9" key="1">
    <citation type="submission" date="2024-08" db="EMBL/GenBank/DDBJ databases">
        <title>Gnathostoma spinigerum genome.</title>
        <authorList>
            <person name="Gonzalez-Bertolin B."/>
            <person name="Monzon S."/>
            <person name="Zaballos A."/>
            <person name="Jimenez P."/>
            <person name="Dekumyoy P."/>
            <person name="Varona S."/>
            <person name="Cuesta I."/>
            <person name="Sumanam S."/>
            <person name="Adisakwattana P."/>
            <person name="Gasser R.B."/>
            <person name="Hernandez-Gonzalez A."/>
            <person name="Young N.D."/>
            <person name="Perteguer M.J."/>
        </authorList>
    </citation>
    <scope>NUCLEOTIDE SEQUENCE [LARGE SCALE GENOMIC DNA]</scope>
    <source>
        <strain evidence="8">AL3</strain>
        <tissue evidence="8">Liver</tissue>
    </source>
</reference>
<feature type="transmembrane region" description="Helical" evidence="6">
    <location>
        <begin position="346"/>
        <end position="363"/>
    </location>
</feature>
<feature type="transmembrane region" description="Helical" evidence="6">
    <location>
        <begin position="264"/>
        <end position="286"/>
    </location>
</feature>
<evidence type="ECO:0000313" key="9">
    <source>
        <dbReference type="Proteomes" id="UP001608902"/>
    </source>
</evidence>
<dbReference type="AlphaFoldDB" id="A0ABD6EFC5"/>
<feature type="transmembrane region" description="Helical" evidence="6">
    <location>
        <begin position="159"/>
        <end position="181"/>
    </location>
</feature>
<keyword evidence="9" id="KW-1185">Reference proteome</keyword>
<keyword evidence="5 6" id="KW-0472">Membrane</keyword>
<evidence type="ECO:0000256" key="4">
    <source>
        <dbReference type="ARBA" id="ARBA00022989"/>
    </source>
</evidence>
<name>A0ABD6EFC5_9BILA</name>
<proteinExistence type="predicted"/>
<feature type="transmembrane region" description="Helical" evidence="6">
    <location>
        <begin position="70"/>
        <end position="91"/>
    </location>
</feature>
<dbReference type="FunFam" id="1.20.1740.10:FF:000052">
    <property type="entry name" value="Lysine histidine transporter-like 3"/>
    <property type="match status" value="1"/>
</dbReference>
<comment type="caution">
    <text evidence="8">The sequence shown here is derived from an EMBL/GenBank/DDBJ whole genome shotgun (WGS) entry which is preliminary data.</text>
</comment>
<evidence type="ECO:0000256" key="6">
    <source>
        <dbReference type="SAM" id="Phobius"/>
    </source>
</evidence>
<gene>
    <name evidence="8" type="ORF">AB6A40_001739</name>
</gene>
<dbReference type="Proteomes" id="UP001608902">
    <property type="component" value="Unassembled WGS sequence"/>
</dbReference>
<evidence type="ECO:0000313" key="8">
    <source>
        <dbReference type="EMBL" id="MFH4975030.1"/>
    </source>
</evidence>
<dbReference type="GO" id="GO:0016020">
    <property type="term" value="C:membrane"/>
    <property type="evidence" value="ECO:0007669"/>
    <property type="project" value="UniProtKB-SubCell"/>
</dbReference>
<feature type="transmembrane region" description="Helical" evidence="6">
    <location>
        <begin position="228"/>
        <end position="244"/>
    </location>
</feature>
<dbReference type="EMBL" id="JBGFUD010000678">
    <property type="protein sequence ID" value="MFH4975030.1"/>
    <property type="molecule type" value="Genomic_DNA"/>
</dbReference>
<dbReference type="Gene3D" id="1.20.1740.10">
    <property type="entry name" value="Amino acid/polyamine transporter I"/>
    <property type="match status" value="1"/>
</dbReference>
<feature type="transmembrane region" description="Helical" evidence="6">
    <location>
        <begin position="188"/>
        <end position="208"/>
    </location>
</feature>
<protein>
    <recommendedName>
        <fullName evidence="7">Amino acid transporter transmembrane domain-containing protein</fullName>
    </recommendedName>
</protein>
<feature type="transmembrane region" description="Helical" evidence="6">
    <location>
        <begin position="306"/>
        <end position="325"/>
    </location>
</feature>
<accession>A0ABD6EFC5</accession>